<dbReference type="Pfam" id="PF15979">
    <property type="entry name" value="Glyco_hydro_115"/>
    <property type="match status" value="1"/>
</dbReference>
<dbReference type="Gene3D" id="1.20.58.2150">
    <property type="match status" value="1"/>
</dbReference>
<dbReference type="OrthoDB" id="8727830at2"/>
<dbReference type="Proteomes" id="UP000002774">
    <property type="component" value="Chromosome"/>
</dbReference>
<dbReference type="EMBL" id="CM001403">
    <property type="protein sequence ID" value="EHQ26019.1"/>
    <property type="molecule type" value="Genomic_DNA"/>
</dbReference>
<organism evidence="4 5">
    <name type="scientific">Mucilaginibacter paludis DSM 18603</name>
    <dbReference type="NCBI Taxonomy" id="714943"/>
    <lineage>
        <taxon>Bacteria</taxon>
        <taxon>Pseudomonadati</taxon>
        <taxon>Bacteroidota</taxon>
        <taxon>Sphingobacteriia</taxon>
        <taxon>Sphingobacteriales</taxon>
        <taxon>Sphingobacteriaceae</taxon>
        <taxon>Mucilaginibacter</taxon>
    </lineage>
</organism>
<dbReference type="InterPro" id="IPR029018">
    <property type="entry name" value="Hex-like_dom2"/>
</dbReference>
<evidence type="ECO:0000256" key="1">
    <source>
        <dbReference type="ARBA" id="ARBA00022801"/>
    </source>
</evidence>
<reference evidence="4" key="1">
    <citation type="submission" date="2011-09" db="EMBL/GenBank/DDBJ databases">
        <title>The permanent draft genome of Mucilaginibacter paludis DSM 18603.</title>
        <authorList>
            <consortium name="US DOE Joint Genome Institute (JGI-PGF)"/>
            <person name="Lucas S."/>
            <person name="Han J."/>
            <person name="Lapidus A."/>
            <person name="Bruce D."/>
            <person name="Goodwin L."/>
            <person name="Pitluck S."/>
            <person name="Peters L."/>
            <person name="Kyrpides N."/>
            <person name="Mavromatis K."/>
            <person name="Ivanova N."/>
            <person name="Mikhailova N."/>
            <person name="Held B."/>
            <person name="Detter J.C."/>
            <person name="Tapia R."/>
            <person name="Han C."/>
            <person name="Land M."/>
            <person name="Hauser L."/>
            <person name="Markowitz V."/>
            <person name="Cheng J.-F."/>
            <person name="Hugenholtz P."/>
            <person name="Woyke T."/>
            <person name="Wu D."/>
            <person name="Tindall B."/>
            <person name="Brambilla E."/>
            <person name="Klenk H.-P."/>
            <person name="Eisen J.A."/>
        </authorList>
    </citation>
    <scope>NUCLEOTIDE SEQUENCE [LARGE SCALE GENOMIC DNA]</scope>
    <source>
        <strain evidence="4">DSM 18603</strain>
    </source>
</reference>
<dbReference type="GO" id="GO:0016787">
    <property type="term" value="F:hydrolase activity"/>
    <property type="evidence" value="ECO:0007669"/>
    <property type="project" value="UniProtKB-KW"/>
</dbReference>
<feature type="compositionally biased region" description="Basic and acidic residues" evidence="2">
    <location>
        <begin position="665"/>
        <end position="676"/>
    </location>
</feature>
<name>H1YBQ6_9SPHI</name>
<evidence type="ECO:0000259" key="3">
    <source>
        <dbReference type="Pfam" id="PF17829"/>
    </source>
</evidence>
<accession>H1YBQ6</accession>
<dbReference type="RefSeq" id="WP_008505952.1">
    <property type="nucleotide sequence ID" value="NZ_CM001403.1"/>
</dbReference>
<evidence type="ECO:0000313" key="4">
    <source>
        <dbReference type="EMBL" id="EHQ26019.1"/>
    </source>
</evidence>
<dbReference type="PANTHER" id="PTHR37842">
    <property type="match status" value="1"/>
</dbReference>
<keyword evidence="5" id="KW-1185">Reference proteome</keyword>
<evidence type="ECO:0000313" key="5">
    <source>
        <dbReference type="Proteomes" id="UP000002774"/>
    </source>
</evidence>
<feature type="region of interest" description="Disordered" evidence="2">
    <location>
        <begin position="665"/>
        <end position="685"/>
    </location>
</feature>
<dbReference type="InterPro" id="IPR031924">
    <property type="entry name" value="GH115"/>
</dbReference>
<dbReference type="Gene3D" id="3.20.20.520">
    <property type="entry name" value="Glycosyl hydrolase family 115"/>
    <property type="match status" value="1"/>
</dbReference>
<gene>
    <name evidence="4" type="ORF">Mucpa_1870</name>
</gene>
<dbReference type="HOGENOM" id="CLU_004852_0_0_10"/>
<dbReference type="AlphaFoldDB" id="H1YBQ6"/>
<proteinExistence type="predicted"/>
<dbReference type="Gene3D" id="2.60.120.1620">
    <property type="match status" value="1"/>
</dbReference>
<sequence>MIYKAHLVVLSFFFFLVIKVNAQNIIVKNAPASSATDISLVSYKTTAPVIIDEDEYPTVKLVAGFFTDDVKRVTGSMPRIGGLDAAASEAIIVGTIGRSKLIDRLIAAKKVHNLEKIQGHWEASLWQIVVNPVPGVKKALVIIGSDRRGTAYGLLQLSRQIGVSPWYWWADVPTKQCKILTISVSKPTWDEPTIKYRGIFINDEDWGLNQWARNTFEKDLGSIGPKTYEKVFELMLRLRLNYLWPAMHEVTKEFGSIPENWQLAERYGIVTGTSHCEPMLYNNVHWDEKIRGKWNYSINRDTIYSTWQKTAMERGNGESVWTVGIRGIHDRGMEAPPNGISERINLVEEVLKDQRGLIKQYASKEWGKVAQCFVPYKEVLPIYDAGLKVPDDVTLIWVDDNFGYIRRLSSPQERERSGGSGLYWHLSYYGRPHSYTWINTTSPALMWEEFHKAWENQARNIWVINVGDIKPMELGIDYFSKLAWKPEAQQANAQPQFLKSFLTEHFNADLIPSLSELLTEFYRLGTVRKPELMDRDWAVSLSDQNASQLQSAYEMLMKKEKIIADRIPSEYKDAYTEMIGLPAKILTSTGLIFMHDRAKVYGLNQKENEAEIEKLKTFLEKQIDLFNNKTAGGKWRYMMPGTITGKNLPAWNSQVAWPWGEIRQPDTSRKSAEPEVIRPAGSANRQSGIGTAKWVTVPGLGNTGQAMALKPVSLNASWEPSDTSAPKLEYDFIANDRQTSVTIDFMPTFRIYPGMQLRVVVGLDNKQLSMIEVPGSNGKEDENGSNRNQGIRNNYVRSIIDLPQMSTGKHTLFIKAVDPGVVIDRISFLTKSIKH</sequence>
<keyword evidence="1" id="KW-0378">Hydrolase</keyword>
<dbReference type="GO" id="GO:0005975">
    <property type="term" value="P:carbohydrate metabolic process"/>
    <property type="evidence" value="ECO:0007669"/>
    <property type="project" value="UniProtKB-ARBA"/>
</dbReference>
<dbReference type="InterPro" id="IPR042301">
    <property type="entry name" value="GH115_sf"/>
</dbReference>
<dbReference type="STRING" id="714943.Mucpa_1870"/>
<dbReference type="Gene3D" id="3.30.379.10">
    <property type="entry name" value="Chitobiase/beta-hexosaminidase domain 2-like"/>
    <property type="match status" value="1"/>
</dbReference>
<dbReference type="InterPro" id="IPR041437">
    <property type="entry name" value="GH115_C"/>
</dbReference>
<dbReference type="Pfam" id="PF17829">
    <property type="entry name" value="GH115_C"/>
    <property type="match status" value="1"/>
</dbReference>
<protein>
    <recommendedName>
        <fullName evidence="3">Gylcosyl hydrolase 115 C-terminal domain-containing protein</fullName>
    </recommendedName>
</protein>
<evidence type="ECO:0000256" key="2">
    <source>
        <dbReference type="SAM" id="MobiDB-lite"/>
    </source>
</evidence>
<dbReference type="eggNOG" id="ENOG502Z7KK">
    <property type="taxonomic scope" value="Bacteria"/>
</dbReference>
<dbReference type="PANTHER" id="PTHR37842:SF2">
    <property type="entry name" value="GYLCOSYL HYDROLASE 115 C-TERMINAL DOMAIN-CONTAINING PROTEIN"/>
    <property type="match status" value="1"/>
</dbReference>
<feature type="domain" description="Gylcosyl hydrolase 115 C-terminal" evidence="3">
    <location>
        <begin position="679"/>
        <end position="827"/>
    </location>
</feature>